<dbReference type="EMBL" id="JPMI01000046">
    <property type="protein sequence ID" value="KFA93608.1"/>
    <property type="molecule type" value="Genomic_DNA"/>
</dbReference>
<protein>
    <recommendedName>
        <fullName evidence="5">Lipoprotein</fullName>
    </recommendedName>
</protein>
<dbReference type="Proteomes" id="UP000028547">
    <property type="component" value="Unassembled WGS sequence"/>
</dbReference>
<dbReference type="AlphaFoldDB" id="A0A084SYS3"/>
<evidence type="ECO:0000256" key="1">
    <source>
        <dbReference type="SAM" id="MobiDB-lite"/>
    </source>
</evidence>
<gene>
    <name evidence="3" type="ORF">Q664_08425</name>
</gene>
<evidence type="ECO:0008006" key="5">
    <source>
        <dbReference type="Google" id="ProtNLM"/>
    </source>
</evidence>
<evidence type="ECO:0000313" key="3">
    <source>
        <dbReference type="EMBL" id="KFA93608.1"/>
    </source>
</evidence>
<evidence type="ECO:0000256" key="2">
    <source>
        <dbReference type="SAM" id="SignalP"/>
    </source>
</evidence>
<proteinExistence type="predicted"/>
<feature type="chain" id="PRO_5001781891" description="Lipoprotein" evidence="2">
    <location>
        <begin position="21"/>
        <end position="481"/>
    </location>
</feature>
<feature type="signal peptide" evidence="2">
    <location>
        <begin position="1"/>
        <end position="20"/>
    </location>
</feature>
<evidence type="ECO:0000313" key="4">
    <source>
        <dbReference type="Proteomes" id="UP000028547"/>
    </source>
</evidence>
<comment type="caution">
    <text evidence="3">The sequence shown here is derived from an EMBL/GenBank/DDBJ whole genome shotgun (WGS) entry which is preliminary data.</text>
</comment>
<accession>A0A084SYS3</accession>
<feature type="region of interest" description="Disordered" evidence="1">
    <location>
        <begin position="386"/>
        <end position="406"/>
    </location>
</feature>
<keyword evidence="2" id="KW-0732">Signal</keyword>
<sequence length="481" mass="51607">MALVLGFALLSACATPRVQALNEGQRPVQAPAVSPPHSQPPADVRQQATALAGGPLGAELLPVLIHTPPGGPWRLSFSVLAPHSSLETLTVTEIRPLLGAFDSIRPRSTPRLRLMEFPGATNPTQGAATAWEQRLREEFFSLYGPALLPVPESLESSRLSLALKLSTRYMGDGIREAAQELFNAPAFLTSVSLSILVYFAAWLAPEPFFSKAFVATLTVRLALLVGLVELGRLALACLRLHQEAEAATTHQELEAAAERFGRSVGGTALRVLVVVASLGVPQVLPKIPEGGLWTLLSPLRHAPAGGPAMESITTVQVVADGTLVVTGVATGTSATSLCGELAFCATMNGSGSVARLSTRYGKPHTRQNPPHNEAIEEELARREAAGHTGLRKNKAQRTAQGDRVYDSEPVQGIRSRKPDVTSVRPDGVRHNTNYVSNARDVQRELTAFESMIRADPLAIHELYLLDGTLLRRYVPRGVNFP</sequence>
<name>A0A084SYS3_9BACT</name>
<reference evidence="3 4" key="1">
    <citation type="submission" date="2014-07" db="EMBL/GenBank/DDBJ databases">
        <title>Draft Genome Sequence of Gephyronic Acid Producer, Cystobacter violaceus Strain Cb vi76.</title>
        <authorList>
            <person name="Stevens D.C."/>
            <person name="Young J."/>
            <person name="Carmichael R."/>
            <person name="Tan J."/>
            <person name="Taylor R.E."/>
        </authorList>
    </citation>
    <scope>NUCLEOTIDE SEQUENCE [LARGE SCALE GENOMIC DNA]</scope>
    <source>
        <strain evidence="3 4">Cb vi76</strain>
    </source>
</reference>
<organism evidence="3 4">
    <name type="scientific">Archangium violaceum Cb vi76</name>
    <dbReference type="NCBI Taxonomy" id="1406225"/>
    <lineage>
        <taxon>Bacteria</taxon>
        <taxon>Pseudomonadati</taxon>
        <taxon>Myxococcota</taxon>
        <taxon>Myxococcia</taxon>
        <taxon>Myxococcales</taxon>
        <taxon>Cystobacterineae</taxon>
        <taxon>Archangiaceae</taxon>
        <taxon>Archangium</taxon>
    </lineage>
</organism>